<evidence type="ECO:0000313" key="2">
    <source>
        <dbReference type="RefSeq" id="XP_047741025.1"/>
    </source>
</evidence>
<dbReference type="AlphaFoldDB" id="A0A979FXP1"/>
<dbReference type="InterPro" id="IPR024855">
    <property type="entry name" value="UNC79"/>
</dbReference>
<sequence>MRVGEECMVHRCLECGEAIEEFSNDDLGLCIIVLSTFVHRNPALSAPLLPRMLHAVARVSSHELYSWQNTSNVHLPGSSTSIAGQFLRCVLHQLAPNQIFYQIFITKIEEENRQKLFRALAKALADFNELNSTAPVQSLLSNLNERKELPADTITLAVSNLACYMECAFQEAAPAPGTFPFSLFETFIRKLIDVFDILEDANPLLRLICAFLRIPGISVHKNILEPVSKAVVFGLRKAPVQYRLVADLAILCTKTFPKERDKLFLARMMALELIQALKFKVTLPDIIIQVCGAEDNGGSIGPNPVLDVTTSPSGTDPLSPQTSTLVAECIRASYISDIMDFIADVHTLTKIKSGLNQDTIGGLLKAGIAQYLSLEISRGHARDTRFFNKYLPWLNNPPTAMQQGQKEFLDCVSHIRLLSWLLVGSLLHTCNQTGTGTSIPSVCMPVPPDASCHIADHIQVSYI</sequence>
<dbReference type="OrthoDB" id="6270916at2759"/>
<reference evidence="2" key="1">
    <citation type="submission" date="2025-08" db="UniProtKB">
        <authorList>
            <consortium name="RefSeq"/>
        </authorList>
    </citation>
    <scope>IDENTIFICATION</scope>
    <source>
        <tissue evidence="2">Whole organism</tissue>
    </source>
</reference>
<dbReference type="RefSeq" id="XP_047741025.1">
    <property type="nucleotide sequence ID" value="XM_047885069.1"/>
</dbReference>
<gene>
    <name evidence="2" type="primary">LOC125179356</name>
</gene>
<protein>
    <submittedName>
        <fullName evidence="2">Protein unc-79 homolog</fullName>
    </submittedName>
</protein>
<dbReference type="OMA" id="HEANYVT"/>
<accession>A0A979FXP1</accession>
<keyword evidence="1" id="KW-1185">Reference proteome</keyword>
<dbReference type="GeneID" id="125179356"/>
<dbReference type="PANTHER" id="PTHR21696:SF2">
    <property type="entry name" value="PROTEIN UNC-79 HOMOLOG"/>
    <property type="match status" value="1"/>
</dbReference>
<dbReference type="PANTHER" id="PTHR21696">
    <property type="entry name" value="PROTEIN UNC-79 HOMOLOG"/>
    <property type="match status" value="1"/>
</dbReference>
<organism evidence="1 2">
    <name type="scientific">Hyalella azteca</name>
    <name type="common">Amphipod</name>
    <dbReference type="NCBI Taxonomy" id="294128"/>
    <lineage>
        <taxon>Eukaryota</taxon>
        <taxon>Metazoa</taxon>
        <taxon>Ecdysozoa</taxon>
        <taxon>Arthropoda</taxon>
        <taxon>Crustacea</taxon>
        <taxon>Multicrustacea</taxon>
        <taxon>Malacostraca</taxon>
        <taxon>Eumalacostraca</taxon>
        <taxon>Peracarida</taxon>
        <taxon>Amphipoda</taxon>
        <taxon>Senticaudata</taxon>
        <taxon>Talitrida</taxon>
        <taxon>Talitroidea</taxon>
        <taxon>Hyalellidae</taxon>
        <taxon>Hyalella</taxon>
    </lineage>
</organism>
<dbReference type="Proteomes" id="UP000694843">
    <property type="component" value="Unplaced"/>
</dbReference>
<name>A0A979FXP1_HYAAZ</name>
<evidence type="ECO:0000313" key="1">
    <source>
        <dbReference type="Proteomes" id="UP000694843"/>
    </source>
</evidence>
<proteinExistence type="predicted"/>
<dbReference type="KEGG" id="hazt:125179356"/>